<evidence type="ECO:0000313" key="4">
    <source>
        <dbReference type="Proteomes" id="UP000219565"/>
    </source>
</evidence>
<feature type="region of interest" description="Disordered" evidence="1">
    <location>
        <begin position="119"/>
        <end position="139"/>
    </location>
</feature>
<proteinExistence type="predicted"/>
<protein>
    <recommendedName>
        <fullName evidence="5">Ig-like domain (Group 3)</fullName>
    </recommendedName>
</protein>
<feature type="compositionally biased region" description="Gly residues" evidence="1">
    <location>
        <begin position="123"/>
        <end position="139"/>
    </location>
</feature>
<evidence type="ECO:0008006" key="5">
    <source>
        <dbReference type="Google" id="ProtNLM"/>
    </source>
</evidence>
<evidence type="ECO:0000313" key="3">
    <source>
        <dbReference type="EMBL" id="SNY81294.1"/>
    </source>
</evidence>
<dbReference type="PROSITE" id="PS51318">
    <property type="entry name" value="TAT"/>
    <property type="match status" value="1"/>
</dbReference>
<keyword evidence="2" id="KW-0732">Signal</keyword>
<dbReference type="STRING" id="1379680.GCA_001612615_06317"/>
<sequence>MTSPSSIRRGAGVGLTAFAAATAVAVLTAPSAYAAVQSVSVDGSNHKVGSTYTITADVGGASGGLLVYFSDNGEFIGGPKVPWPPGTATIEWKPSTPGEHILTVEQGGSTKSIVVEVSKASSGGTGSSGSASGSGTGSAGRLLGGLLGGLFGSS</sequence>
<keyword evidence="4" id="KW-1185">Reference proteome</keyword>
<feature type="chain" id="PRO_5011471368" description="Ig-like domain (Group 3)" evidence="2">
    <location>
        <begin position="35"/>
        <end position="154"/>
    </location>
</feature>
<evidence type="ECO:0000256" key="2">
    <source>
        <dbReference type="SAM" id="SignalP"/>
    </source>
</evidence>
<evidence type="ECO:0000256" key="1">
    <source>
        <dbReference type="SAM" id="MobiDB-lite"/>
    </source>
</evidence>
<name>A0A285L8V5_9NOCA</name>
<accession>A0A285L8V5</accession>
<dbReference type="RefSeq" id="WP_067792079.1">
    <property type="nucleotide sequence ID" value="NZ_JAMTCV010000005.1"/>
</dbReference>
<reference evidence="4" key="1">
    <citation type="submission" date="2017-09" db="EMBL/GenBank/DDBJ databases">
        <authorList>
            <person name="Varghese N."/>
            <person name="Submissions S."/>
        </authorList>
    </citation>
    <scope>NUCLEOTIDE SEQUENCE [LARGE SCALE GENOMIC DNA]</scope>
    <source>
        <strain evidence="4">DSM 45537</strain>
    </source>
</reference>
<dbReference type="EMBL" id="OBEG01000002">
    <property type="protein sequence ID" value="SNY81294.1"/>
    <property type="molecule type" value="Genomic_DNA"/>
</dbReference>
<dbReference type="AlphaFoldDB" id="A0A285L8V5"/>
<organism evidence="3 4">
    <name type="scientific">Nocardia amikacinitolerans</name>
    <dbReference type="NCBI Taxonomy" id="756689"/>
    <lineage>
        <taxon>Bacteria</taxon>
        <taxon>Bacillati</taxon>
        <taxon>Actinomycetota</taxon>
        <taxon>Actinomycetes</taxon>
        <taxon>Mycobacteriales</taxon>
        <taxon>Nocardiaceae</taxon>
        <taxon>Nocardia</taxon>
    </lineage>
</organism>
<feature type="signal peptide" evidence="2">
    <location>
        <begin position="1"/>
        <end position="34"/>
    </location>
</feature>
<dbReference type="OrthoDB" id="4571099at2"/>
<dbReference type="Proteomes" id="UP000219565">
    <property type="component" value="Unassembled WGS sequence"/>
</dbReference>
<dbReference type="InterPro" id="IPR006311">
    <property type="entry name" value="TAT_signal"/>
</dbReference>
<gene>
    <name evidence="3" type="ORF">SAMN04244553_2883</name>
</gene>